<name>K1UM80_9ZZZZ</name>
<sequence length="64" mass="7455">EILKTVIVRDWKEIVTVAGIIGLRAALTFLIHWEIKEEKNQKSAADENRLLFFSNDFRLPNKSQ</sequence>
<proteinExistence type="predicted"/>
<accession>K1UM80</accession>
<dbReference type="Pfam" id="PF07784">
    <property type="entry name" value="DUF1622"/>
    <property type="match status" value="1"/>
</dbReference>
<feature type="transmembrane region" description="Helical" evidence="1">
    <location>
        <begin position="14"/>
        <end position="33"/>
    </location>
</feature>
<reference evidence="2" key="1">
    <citation type="journal article" date="2013" name="Environ. Microbiol.">
        <title>Microbiota from the distal guts of lean and obese adolescents exhibit partial functional redundancy besides clear differences in community structure.</title>
        <authorList>
            <person name="Ferrer M."/>
            <person name="Ruiz A."/>
            <person name="Lanza F."/>
            <person name="Haange S.B."/>
            <person name="Oberbach A."/>
            <person name="Till H."/>
            <person name="Bargiela R."/>
            <person name="Campoy C."/>
            <person name="Segura M.T."/>
            <person name="Richter M."/>
            <person name="von Bergen M."/>
            <person name="Seifert J."/>
            <person name="Suarez A."/>
        </authorList>
    </citation>
    <scope>NUCLEOTIDE SEQUENCE</scope>
</reference>
<dbReference type="EMBL" id="AJWY01001828">
    <property type="protein sequence ID" value="EKC79215.1"/>
    <property type="molecule type" value="Genomic_DNA"/>
</dbReference>
<feature type="non-terminal residue" evidence="2">
    <location>
        <position position="1"/>
    </location>
</feature>
<protein>
    <recommendedName>
        <fullName evidence="3">DUF1622 domain-containing protein</fullName>
    </recommendedName>
</protein>
<comment type="caution">
    <text evidence="2">The sequence shown here is derived from an EMBL/GenBank/DDBJ whole genome shotgun (WGS) entry which is preliminary data.</text>
</comment>
<evidence type="ECO:0000256" key="1">
    <source>
        <dbReference type="SAM" id="Phobius"/>
    </source>
</evidence>
<evidence type="ECO:0000313" key="2">
    <source>
        <dbReference type="EMBL" id="EKC79215.1"/>
    </source>
</evidence>
<keyword evidence="1" id="KW-1133">Transmembrane helix</keyword>
<gene>
    <name evidence="2" type="ORF">LEA_02682</name>
</gene>
<keyword evidence="1" id="KW-0812">Transmembrane</keyword>
<evidence type="ECO:0008006" key="3">
    <source>
        <dbReference type="Google" id="ProtNLM"/>
    </source>
</evidence>
<dbReference type="InterPro" id="IPR012427">
    <property type="entry name" value="DUF1622"/>
</dbReference>
<organism evidence="2">
    <name type="scientific">human gut metagenome</name>
    <dbReference type="NCBI Taxonomy" id="408170"/>
    <lineage>
        <taxon>unclassified sequences</taxon>
        <taxon>metagenomes</taxon>
        <taxon>organismal metagenomes</taxon>
    </lineage>
</organism>
<keyword evidence="1" id="KW-0472">Membrane</keyword>
<dbReference type="AlphaFoldDB" id="K1UM80"/>